<keyword evidence="3" id="KW-0325">Glycoprotein</keyword>
<protein>
    <submittedName>
        <fullName evidence="5">Heme peroxidase</fullName>
    </submittedName>
</protein>
<proteinExistence type="predicted"/>
<name>A0A481Z596_9VIRU</name>
<evidence type="ECO:0000256" key="1">
    <source>
        <dbReference type="ARBA" id="ARBA00004613"/>
    </source>
</evidence>
<dbReference type="Gene3D" id="1.10.640.10">
    <property type="entry name" value="Haem peroxidase domain superfamily, animal type"/>
    <property type="match status" value="1"/>
</dbReference>
<dbReference type="PROSITE" id="PS50292">
    <property type="entry name" value="PEROXIDASE_3"/>
    <property type="match status" value="1"/>
</dbReference>
<dbReference type="GO" id="GO:0006979">
    <property type="term" value="P:response to oxidative stress"/>
    <property type="evidence" value="ECO:0007669"/>
    <property type="project" value="InterPro"/>
</dbReference>
<dbReference type="PANTHER" id="PTHR11475">
    <property type="entry name" value="OXIDASE/PEROXIDASE"/>
    <property type="match status" value="1"/>
</dbReference>
<dbReference type="GO" id="GO:0004601">
    <property type="term" value="F:peroxidase activity"/>
    <property type="evidence" value="ECO:0007669"/>
    <property type="project" value="UniProtKB-KW"/>
</dbReference>
<dbReference type="InterPro" id="IPR037120">
    <property type="entry name" value="Haem_peroxidase_sf_animal"/>
</dbReference>
<dbReference type="InterPro" id="IPR010255">
    <property type="entry name" value="Haem_peroxidase_sf"/>
</dbReference>
<feature type="region of interest" description="Disordered" evidence="4">
    <location>
        <begin position="27"/>
        <end position="70"/>
    </location>
</feature>
<organism evidence="5">
    <name type="scientific">Pithovirus LCPAC202</name>
    <dbReference type="NCBI Taxonomy" id="2506592"/>
    <lineage>
        <taxon>Viruses</taxon>
        <taxon>Pithoviruses</taxon>
    </lineage>
</organism>
<dbReference type="PRINTS" id="PR00457">
    <property type="entry name" value="ANPEROXIDASE"/>
</dbReference>
<dbReference type="Pfam" id="PF03098">
    <property type="entry name" value="An_peroxidase"/>
    <property type="match status" value="2"/>
</dbReference>
<dbReference type="PANTHER" id="PTHR11475:SF4">
    <property type="entry name" value="CHORION PEROXIDASE"/>
    <property type="match status" value="1"/>
</dbReference>
<dbReference type="InterPro" id="IPR019791">
    <property type="entry name" value="Haem_peroxidase_animal"/>
</dbReference>
<keyword evidence="2" id="KW-0964">Secreted</keyword>
<evidence type="ECO:0000256" key="3">
    <source>
        <dbReference type="ARBA" id="ARBA00023180"/>
    </source>
</evidence>
<dbReference type="SUPFAM" id="SSF48113">
    <property type="entry name" value="Heme-dependent peroxidases"/>
    <property type="match status" value="1"/>
</dbReference>
<evidence type="ECO:0000313" key="5">
    <source>
        <dbReference type="EMBL" id="QBK91063.1"/>
    </source>
</evidence>
<dbReference type="EMBL" id="MK500509">
    <property type="protein sequence ID" value="QBK91063.1"/>
    <property type="molecule type" value="Genomic_DNA"/>
</dbReference>
<comment type="subcellular location">
    <subcellularLocation>
        <location evidence="1">Secreted</location>
    </subcellularLocation>
</comment>
<dbReference type="GO" id="GO:0020037">
    <property type="term" value="F:heme binding"/>
    <property type="evidence" value="ECO:0007669"/>
    <property type="project" value="InterPro"/>
</dbReference>
<dbReference type="GO" id="GO:0005576">
    <property type="term" value="C:extracellular region"/>
    <property type="evidence" value="ECO:0007669"/>
    <property type="project" value="UniProtKB-SubCell"/>
</dbReference>
<reference evidence="5" key="1">
    <citation type="journal article" date="2019" name="MBio">
        <title>Virus Genomes from Deep Sea Sediments Expand the Ocean Megavirome and Support Independent Origins of Viral Gigantism.</title>
        <authorList>
            <person name="Backstrom D."/>
            <person name="Yutin N."/>
            <person name="Jorgensen S.L."/>
            <person name="Dharamshi J."/>
            <person name="Homa F."/>
            <person name="Zaremba-Niedwiedzka K."/>
            <person name="Spang A."/>
            <person name="Wolf Y.I."/>
            <person name="Koonin E.V."/>
            <person name="Ettema T.J."/>
        </authorList>
    </citation>
    <scope>NUCLEOTIDE SEQUENCE</scope>
</reference>
<keyword evidence="5" id="KW-0560">Oxidoreductase</keyword>
<keyword evidence="5" id="KW-0575">Peroxidase</keyword>
<evidence type="ECO:0000256" key="4">
    <source>
        <dbReference type="SAM" id="MobiDB-lite"/>
    </source>
</evidence>
<sequence>MLDCQSCQKLRRHFLGELICNKYKHRELDGSNNNSKHPTYGKAGQNFIRHSEPDYEDGLNSPSGNNRPSAREVSNLVFDQEESKPNPQGLTNMVWLYGQFVDHSITLTNTGNVKLPIQVPKGDKYFDPDSTGDKTISFTRSIYDPETGKNGKPREQINQLTPLLDGSMVYGHNKKRGDYLRTFKDGLMRTSQGNMLPIYTGGFPNAGPPGYLSFIGGDVRCNEHIGLAAMHNLFILEHNYWAKEIKRCAPNMSDENIYQKAKMVVEAEIQAIAYNEYLPLLLGPQGLCKYRGFDPEVNPQLTNEFAAAAYRFGHSMVATDMYKGKMNLRDTFFASHIICNGGGIGPILEQFCNSQSETLNSKMIDDLRNFLFGKPGEGGHDLAALNMQRGRDHGLASYNKIREDLGLSTQERRENMDLFCGGLLECPHSKALVGETFYLLIKDQFERIRKGDSFWYQHRMSKKQVKYINGITLGQIIYRHTNLNRNNVFDKSKNKYKCKCHK</sequence>
<evidence type="ECO:0000256" key="2">
    <source>
        <dbReference type="ARBA" id="ARBA00022525"/>
    </source>
</evidence>
<gene>
    <name evidence="5" type="ORF">LCPAC202_00370</name>
</gene>
<accession>A0A481Z596</accession>